<keyword evidence="3" id="KW-1185">Reference proteome</keyword>
<accession>A0ABN3W5X1</accession>
<feature type="compositionally biased region" description="Low complexity" evidence="1">
    <location>
        <begin position="27"/>
        <end position="36"/>
    </location>
</feature>
<feature type="compositionally biased region" description="Polar residues" evidence="1">
    <location>
        <begin position="38"/>
        <end position="51"/>
    </location>
</feature>
<feature type="compositionally biased region" description="Polar residues" evidence="1">
    <location>
        <begin position="89"/>
        <end position="102"/>
    </location>
</feature>
<evidence type="ECO:0000313" key="3">
    <source>
        <dbReference type="Proteomes" id="UP001500831"/>
    </source>
</evidence>
<comment type="caution">
    <text evidence="2">The sequence shown here is derived from an EMBL/GenBank/DDBJ whole genome shotgun (WGS) entry which is preliminary data.</text>
</comment>
<gene>
    <name evidence="2" type="ORF">GCM10010517_60960</name>
</gene>
<name>A0ABN3W5X1_9ACTN</name>
<reference evidence="2 3" key="1">
    <citation type="journal article" date="2019" name="Int. J. Syst. Evol. Microbiol.">
        <title>The Global Catalogue of Microorganisms (GCM) 10K type strain sequencing project: providing services to taxonomists for standard genome sequencing and annotation.</title>
        <authorList>
            <consortium name="The Broad Institute Genomics Platform"/>
            <consortium name="The Broad Institute Genome Sequencing Center for Infectious Disease"/>
            <person name="Wu L."/>
            <person name="Ma J."/>
        </authorList>
    </citation>
    <scope>NUCLEOTIDE SEQUENCE [LARGE SCALE GENOMIC DNA]</scope>
    <source>
        <strain evidence="2 3">JCM 6242</strain>
    </source>
</reference>
<feature type="region of interest" description="Disordered" evidence="1">
    <location>
        <begin position="89"/>
        <end position="121"/>
    </location>
</feature>
<protein>
    <submittedName>
        <fullName evidence="2">Uncharacterized protein</fullName>
    </submittedName>
</protein>
<organism evidence="2 3">
    <name type="scientific">Streptosporangium fragile</name>
    <dbReference type="NCBI Taxonomy" id="46186"/>
    <lineage>
        <taxon>Bacteria</taxon>
        <taxon>Bacillati</taxon>
        <taxon>Actinomycetota</taxon>
        <taxon>Actinomycetes</taxon>
        <taxon>Streptosporangiales</taxon>
        <taxon>Streptosporangiaceae</taxon>
        <taxon>Streptosporangium</taxon>
    </lineage>
</organism>
<dbReference type="Proteomes" id="UP001500831">
    <property type="component" value="Unassembled WGS sequence"/>
</dbReference>
<proteinExistence type="predicted"/>
<sequence>MPDDLVSVPTGHKAAPAGSARLRGRQAAHSAASAAADPTSQYCPPITSTRQMVCRSPERGGSPSWNTARSPRCAPSYRTTSAVVSISTTKATPDGVQAQTSLPMRRRGPRPGAGSCGTVTPPHRERPCDHILLVTTGHSHCYTRNFAA</sequence>
<evidence type="ECO:0000256" key="1">
    <source>
        <dbReference type="SAM" id="MobiDB-lite"/>
    </source>
</evidence>
<feature type="region of interest" description="Disordered" evidence="1">
    <location>
        <begin position="1"/>
        <end position="77"/>
    </location>
</feature>
<evidence type="ECO:0000313" key="2">
    <source>
        <dbReference type="EMBL" id="GAA2896051.1"/>
    </source>
</evidence>
<dbReference type="EMBL" id="BAAAVI010000057">
    <property type="protein sequence ID" value="GAA2896051.1"/>
    <property type="molecule type" value="Genomic_DNA"/>
</dbReference>